<feature type="transmembrane region" description="Helical" evidence="2">
    <location>
        <begin position="280"/>
        <end position="300"/>
    </location>
</feature>
<dbReference type="GeneID" id="36591645"/>
<reference evidence="3 4" key="1">
    <citation type="submission" date="2016-04" db="EMBL/GenBank/DDBJ databases">
        <title>A degradative enzymes factory behind the ericoid mycorrhizal symbiosis.</title>
        <authorList>
            <consortium name="DOE Joint Genome Institute"/>
            <person name="Martino E."/>
            <person name="Morin E."/>
            <person name="Grelet G."/>
            <person name="Kuo A."/>
            <person name="Kohler A."/>
            <person name="Daghino S."/>
            <person name="Barry K."/>
            <person name="Choi C."/>
            <person name="Cichocki N."/>
            <person name="Clum A."/>
            <person name="Copeland A."/>
            <person name="Hainaut M."/>
            <person name="Haridas S."/>
            <person name="Labutti K."/>
            <person name="Lindquist E."/>
            <person name="Lipzen A."/>
            <person name="Khouja H.-R."/>
            <person name="Murat C."/>
            <person name="Ohm R."/>
            <person name="Olson A."/>
            <person name="Spatafora J."/>
            <person name="Veneault-Fourrey C."/>
            <person name="Henrissat B."/>
            <person name="Grigoriev I."/>
            <person name="Martin F."/>
            <person name="Perotto S."/>
        </authorList>
    </citation>
    <scope>NUCLEOTIDE SEQUENCE [LARGE SCALE GENOMIC DNA]</scope>
    <source>
        <strain evidence="3 4">E</strain>
    </source>
</reference>
<sequence length="396" mass="43308">MASLLITRGLHSLIASRDSTPHESVAWNAITRRDSEKHQVLSTVLLFVWVVINIALFVPVFFILVYTLTRLYPTLAIVEDADSPPDYELVSGKEVDIDEDGKVDAGSNSKDTTIETDNSLDGKGSSVTLMPDETAGIPSTPSQPVTSGLLATLRLLRASGGGLFKAFRWQFLSNCVVVMVFACLSSVPYLPYLASSIIASLAATKVETAWTHAAVSTQRDGRLWKKLPSYLAIFKATAIPLVAEAVVIEIINAVAFLPLGPRTGSFDSLGVIPRFAHNESLLRLSVVMVLFFTLYTFLLVPTEVILTRTRASMLPDDASTLVPLDSSIRSQKAEQMGFMSWIHAWRTFSRASWVRIVKIYAKIFATTILVEFAVSGLIIAQALLYSVVMQPKTAAH</sequence>
<feature type="region of interest" description="Disordered" evidence="1">
    <location>
        <begin position="99"/>
        <end position="118"/>
    </location>
</feature>
<keyword evidence="4" id="KW-1185">Reference proteome</keyword>
<dbReference type="InParanoid" id="A0A2J6T105"/>
<gene>
    <name evidence="3" type="ORF">K444DRAFT_633083</name>
</gene>
<dbReference type="EMBL" id="KZ613848">
    <property type="protein sequence ID" value="PMD56706.1"/>
    <property type="molecule type" value="Genomic_DNA"/>
</dbReference>
<keyword evidence="2" id="KW-0472">Membrane</keyword>
<evidence type="ECO:0000313" key="4">
    <source>
        <dbReference type="Proteomes" id="UP000235371"/>
    </source>
</evidence>
<evidence type="ECO:0000313" key="3">
    <source>
        <dbReference type="EMBL" id="PMD56706.1"/>
    </source>
</evidence>
<evidence type="ECO:0000256" key="2">
    <source>
        <dbReference type="SAM" id="Phobius"/>
    </source>
</evidence>
<feature type="transmembrane region" description="Helical" evidence="2">
    <location>
        <begin position="40"/>
        <end position="66"/>
    </location>
</feature>
<organism evidence="3 4">
    <name type="scientific">Hyaloscypha bicolor E</name>
    <dbReference type="NCBI Taxonomy" id="1095630"/>
    <lineage>
        <taxon>Eukaryota</taxon>
        <taxon>Fungi</taxon>
        <taxon>Dikarya</taxon>
        <taxon>Ascomycota</taxon>
        <taxon>Pezizomycotina</taxon>
        <taxon>Leotiomycetes</taxon>
        <taxon>Helotiales</taxon>
        <taxon>Hyaloscyphaceae</taxon>
        <taxon>Hyaloscypha</taxon>
        <taxon>Hyaloscypha bicolor</taxon>
    </lineage>
</organism>
<feature type="transmembrane region" description="Helical" evidence="2">
    <location>
        <begin position="171"/>
        <end position="190"/>
    </location>
</feature>
<dbReference type="RefSeq" id="XP_024733610.1">
    <property type="nucleotide sequence ID" value="XM_024883568.1"/>
</dbReference>
<dbReference type="Proteomes" id="UP000235371">
    <property type="component" value="Unassembled WGS sequence"/>
</dbReference>
<proteinExistence type="predicted"/>
<dbReference type="OrthoDB" id="2896006at2759"/>
<accession>A0A2J6T105</accession>
<keyword evidence="2" id="KW-0812">Transmembrane</keyword>
<dbReference type="STRING" id="1095630.A0A2J6T105"/>
<feature type="transmembrane region" description="Helical" evidence="2">
    <location>
        <begin position="359"/>
        <end position="384"/>
    </location>
</feature>
<evidence type="ECO:0000256" key="1">
    <source>
        <dbReference type="SAM" id="MobiDB-lite"/>
    </source>
</evidence>
<name>A0A2J6T105_9HELO</name>
<feature type="compositionally biased region" description="Polar residues" evidence="1">
    <location>
        <begin position="106"/>
        <end position="118"/>
    </location>
</feature>
<protein>
    <submittedName>
        <fullName evidence="3">Uncharacterized protein</fullName>
    </submittedName>
</protein>
<keyword evidence="2" id="KW-1133">Transmembrane helix</keyword>
<dbReference type="AlphaFoldDB" id="A0A2J6T105"/>